<gene>
    <name evidence="1" type="ORF">H8S11_01070</name>
</gene>
<dbReference type="RefSeq" id="WP_186851893.1">
    <property type="nucleotide sequence ID" value="NZ_JACOPO010000001.1"/>
</dbReference>
<comment type="caution">
    <text evidence="1">The sequence shown here is derived from an EMBL/GenBank/DDBJ whole genome shotgun (WGS) entry which is preliminary data.</text>
</comment>
<dbReference type="AlphaFoldDB" id="A0A8J6M7D2"/>
<dbReference type="EMBL" id="JACOPO010000001">
    <property type="protein sequence ID" value="MBC5721417.1"/>
    <property type="molecule type" value="Genomic_DNA"/>
</dbReference>
<evidence type="ECO:0000313" key="1">
    <source>
        <dbReference type="EMBL" id="MBC5721417.1"/>
    </source>
</evidence>
<evidence type="ECO:0000313" key="2">
    <source>
        <dbReference type="Proteomes" id="UP000628736"/>
    </source>
</evidence>
<dbReference type="Proteomes" id="UP000628736">
    <property type="component" value="Unassembled WGS sequence"/>
</dbReference>
<protein>
    <submittedName>
        <fullName evidence="1">Uncharacterized protein</fullName>
    </submittedName>
</protein>
<organism evidence="1 2">
    <name type="scientific">Flintibacter hominis</name>
    <dbReference type="NCBI Taxonomy" id="2763048"/>
    <lineage>
        <taxon>Bacteria</taxon>
        <taxon>Bacillati</taxon>
        <taxon>Bacillota</taxon>
        <taxon>Clostridia</taxon>
        <taxon>Eubacteriales</taxon>
        <taxon>Flintibacter</taxon>
    </lineage>
</organism>
<sequence length="281" mass="32155">MKFVEDRRPTLASWPKRIYQWSELPQLFRPALEEWRGEGLPPGNVTYIPQVRQGVGEEEHAVSWWRGQVLLQTLWRGGVTRLLIPQGAAAIRYEVQLLKCILTIYLKNGDQASFSYNKVKEDQLRPVLSLLLGRPSGLAFPTEHPEPERLGWLLEESYGMYHTALLCYRLGERLEDCLYLRGKTGGLLWLIQRTPDPEYFLGVMNRGLAAISHDSYSTCVLYAPWESMDGAELVPERRGYSLQVQAAGGKMTIPVQGGQIEKVRNFLDHLSRENDQISQFH</sequence>
<keyword evidence="2" id="KW-1185">Reference proteome</keyword>
<accession>A0A8J6M7D2</accession>
<name>A0A8J6M7D2_9FIRM</name>
<proteinExistence type="predicted"/>
<reference evidence="1" key="1">
    <citation type="submission" date="2020-08" db="EMBL/GenBank/DDBJ databases">
        <title>Genome public.</title>
        <authorList>
            <person name="Liu C."/>
            <person name="Sun Q."/>
        </authorList>
    </citation>
    <scope>NUCLEOTIDE SEQUENCE</scope>
    <source>
        <strain evidence="1">NSJ-23</strain>
    </source>
</reference>